<dbReference type="Pfam" id="PF21974">
    <property type="entry name" value="SPN1_m3Gcap_bd"/>
    <property type="match status" value="1"/>
</dbReference>
<organism evidence="13 14">
    <name type="scientific">Paraglomus brasilianum</name>
    <dbReference type="NCBI Taxonomy" id="144538"/>
    <lineage>
        <taxon>Eukaryota</taxon>
        <taxon>Fungi</taxon>
        <taxon>Fungi incertae sedis</taxon>
        <taxon>Mucoromycota</taxon>
        <taxon>Glomeromycotina</taxon>
        <taxon>Glomeromycetes</taxon>
        <taxon>Paraglomerales</taxon>
        <taxon>Paraglomeraceae</taxon>
        <taxon>Paraglomus</taxon>
    </lineage>
</organism>
<keyword evidence="14" id="KW-1185">Reference proteome</keyword>
<evidence type="ECO:0000256" key="3">
    <source>
        <dbReference type="ARBA" id="ARBA00004496"/>
    </source>
</evidence>
<feature type="region of interest" description="Disordered" evidence="10">
    <location>
        <begin position="18"/>
        <end position="63"/>
    </location>
</feature>
<gene>
    <name evidence="13" type="ORF">PBRASI_LOCUS1471</name>
</gene>
<dbReference type="PANTHER" id="PTHR13403">
    <property type="entry name" value="SNURPORTIN1 RNUT1 PROTEIN RNA, U TRANSPORTER 1"/>
    <property type="match status" value="1"/>
</dbReference>
<evidence type="ECO:0000256" key="7">
    <source>
        <dbReference type="ARBA" id="ARBA00022490"/>
    </source>
</evidence>
<protein>
    <recommendedName>
        <fullName evidence="5">Snurportin-1</fullName>
    </recommendedName>
</protein>
<dbReference type="GO" id="GO:0061015">
    <property type="term" value="P:snRNA import into nucleus"/>
    <property type="evidence" value="ECO:0007669"/>
    <property type="project" value="InterPro"/>
</dbReference>
<feature type="domain" description="Snurportin-1 m3G cap-binding" evidence="12">
    <location>
        <begin position="141"/>
        <end position="318"/>
    </location>
</feature>
<feature type="region of interest" description="Disordered" evidence="10">
    <location>
        <begin position="85"/>
        <end position="132"/>
    </location>
</feature>
<comment type="similarity">
    <text evidence="4">Belongs to the snurportin family.</text>
</comment>
<feature type="compositionally biased region" description="Acidic residues" evidence="10">
    <location>
        <begin position="85"/>
        <end position="95"/>
    </location>
</feature>
<accession>A0A9N8WD66</accession>
<evidence type="ECO:0000259" key="11">
    <source>
        <dbReference type="Pfam" id="PF11538"/>
    </source>
</evidence>
<dbReference type="OrthoDB" id="10003593at2759"/>
<comment type="caution">
    <text evidence="13">The sequence shown here is derived from an EMBL/GenBank/DDBJ whole genome shotgun (WGS) entry which is preliminary data.</text>
</comment>
<keyword evidence="7" id="KW-0963">Cytoplasm</keyword>
<reference evidence="13" key="1">
    <citation type="submission" date="2021-06" db="EMBL/GenBank/DDBJ databases">
        <authorList>
            <person name="Kallberg Y."/>
            <person name="Tangrot J."/>
            <person name="Rosling A."/>
        </authorList>
    </citation>
    <scope>NUCLEOTIDE SEQUENCE</scope>
    <source>
        <strain evidence="13">BR232B</strain>
    </source>
</reference>
<comment type="function">
    <text evidence="1">Functions as an U snRNP-specific nuclear import adapter. Involved in the trimethylguanosine (m3G)-cap-dependent nuclear import of U snRNPs. Binds specifically to the terminal m3G-cap U snRNAs.</text>
</comment>
<dbReference type="AlphaFoldDB" id="A0A9N8WD66"/>
<dbReference type="Gene3D" id="3.30.470.30">
    <property type="entry name" value="DNA ligase/mRNA capping enzyme"/>
    <property type="match status" value="1"/>
</dbReference>
<evidence type="ECO:0000256" key="10">
    <source>
        <dbReference type="SAM" id="MobiDB-lite"/>
    </source>
</evidence>
<evidence type="ECO:0000256" key="2">
    <source>
        <dbReference type="ARBA" id="ARBA00004123"/>
    </source>
</evidence>
<evidence type="ECO:0000313" key="14">
    <source>
        <dbReference type="Proteomes" id="UP000789739"/>
    </source>
</evidence>
<feature type="compositionally biased region" description="Basic residues" evidence="10">
    <location>
        <begin position="121"/>
        <end position="132"/>
    </location>
</feature>
<evidence type="ECO:0000256" key="4">
    <source>
        <dbReference type="ARBA" id="ARBA00007540"/>
    </source>
</evidence>
<dbReference type="InterPro" id="IPR024721">
    <property type="entry name" value="Snurportin-1_N"/>
</dbReference>
<sequence length="351" mass="40484">MTQPSSASLSVEDLTRLFSGNSVSEPQAVPMNRHYKASPLMQMSLEESQEVRRRRALEEQQRRRRDFTDHARRLVLYQAIKLSDEEQDEEGEQDVVEAKTEPSPGEASSLMEGLTVEKKSLRPKRVRPHKKAKNKKLYSNQIMYAEWMLEIPADLQENWHVVLCPVGKRCLLTTAKGKTTCRHRHGFVMNVFESILPAGSLSYRGNKTTDYCILDCIFDQSTSTFYVLDLMCWKGHPIYDCDTEFRFYWLQAKLSELDYSTNTSKYSFKPLTVFTCLPEHVAMLLQNPRQFGYDPDGLLFYNRKTQYVLGDTPLCGWVGMEKAYEIFGSLLGISPNIPTELPNEEMNMELI</sequence>
<keyword evidence="6" id="KW-0813">Transport</keyword>
<keyword evidence="9" id="KW-0539">Nucleus</keyword>
<dbReference type="Pfam" id="PF11538">
    <property type="entry name" value="Snurportin1"/>
    <property type="match status" value="1"/>
</dbReference>
<evidence type="ECO:0000256" key="8">
    <source>
        <dbReference type="ARBA" id="ARBA00022884"/>
    </source>
</evidence>
<evidence type="ECO:0000256" key="9">
    <source>
        <dbReference type="ARBA" id="ARBA00023242"/>
    </source>
</evidence>
<comment type="subcellular location">
    <subcellularLocation>
        <location evidence="3">Cytoplasm</location>
    </subcellularLocation>
    <subcellularLocation>
        <location evidence="2">Nucleus</location>
    </subcellularLocation>
</comment>
<dbReference type="EMBL" id="CAJVPI010000095">
    <property type="protein sequence ID" value="CAG8478946.1"/>
    <property type="molecule type" value="Genomic_DNA"/>
</dbReference>
<dbReference type="InterPro" id="IPR047857">
    <property type="entry name" value="Snurportin1_C"/>
</dbReference>
<evidence type="ECO:0000256" key="1">
    <source>
        <dbReference type="ARBA" id="ARBA00003975"/>
    </source>
</evidence>
<evidence type="ECO:0000256" key="5">
    <source>
        <dbReference type="ARBA" id="ARBA00016034"/>
    </source>
</evidence>
<proteinExistence type="inferred from homology"/>
<dbReference type="GO" id="GO:0003723">
    <property type="term" value="F:RNA binding"/>
    <property type="evidence" value="ECO:0007669"/>
    <property type="project" value="UniProtKB-KW"/>
</dbReference>
<dbReference type="CDD" id="cd09232">
    <property type="entry name" value="Snurportin-1_C"/>
    <property type="match status" value="1"/>
</dbReference>
<name>A0A9N8WD66_9GLOM</name>
<dbReference type="InterPro" id="IPR017336">
    <property type="entry name" value="Snurportin-1"/>
</dbReference>
<dbReference type="PANTHER" id="PTHR13403:SF6">
    <property type="entry name" value="SNURPORTIN-1"/>
    <property type="match status" value="1"/>
</dbReference>
<evidence type="ECO:0000313" key="13">
    <source>
        <dbReference type="EMBL" id="CAG8478946.1"/>
    </source>
</evidence>
<feature type="domain" description="Snurportin-1 N-terminal" evidence="11">
    <location>
        <begin position="47"/>
        <end position="73"/>
    </location>
</feature>
<dbReference type="GO" id="GO:0005634">
    <property type="term" value="C:nucleus"/>
    <property type="evidence" value="ECO:0007669"/>
    <property type="project" value="UniProtKB-SubCell"/>
</dbReference>
<evidence type="ECO:0000259" key="12">
    <source>
        <dbReference type="Pfam" id="PF21974"/>
    </source>
</evidence>
<dbReference type="GO" id="GO:0005737">
    <property type="term" value="C:cytoplasm"/>
    <property type="evidence" value="ECO:0007669"/>
    <property type="project" value="UniProtKB-SubCell"/>
</dbReference>
<dbReference type="SUPFAM" id="SSF56091">
    <property type="entry name" value="DNA ligase/mRNA capping enzyme, catalytic domain"/>
    <property type="match status" value="1"/>
</dbReference>
<evidence type="ECO:0000256" key="6">
    <source>
        <dbReference type="ARBA" id="ARBA00022448"/>
    </source>
</evidence>
<dbReference type="Proteomes" id="UP000789739">
    <property type="component" value="Unassembled WGS sequence"/>
</dbReference>
<keyword evidence="8" id="KW-0694">RNA-binding</keyword>